<gene>
    <name evidence="2" type="ORF">BRAPAZ1V2_A03P04690.2</name>
</gene>
<protein>
    <submittedName>
        <fullName evidence="2">Uncharacterized protein</fullName>
    </submittedName>
</protein>
<feature type="region of interest" description="Disordered" evidence="1">
    <location>
        <begin position="25"/>
        <end position="46"/>
    </location>
</feature>
<dbReference type="Proteomes" id="UP000694005">
    <property type="component" value="Chromosome A03"/>
</dbReference>
<evidence type="ECO:0000256" key="1">
    <source>
        <dbReference type="SAM" id="MobiDB-lite"/>
    </source>
</evidence>
<accession>A0A8D9DNW9</accession>
<name>A0A8D9DNW9_BRACM</name>
<reference evidence="2 3" key="1">
    <citation type="submission" date="2021-07" db="EMBL/GenBank/DDBJ databases">
        <authorList>
            <consortium name="Genoscope - CEA"/>
            <person name="William W."/>
        </authorList>
    </citation>
    <scope>NUCLEOTIDE SEQUENCE [LARGE SCALE GENOMIC DNA]</scope>
</reference>
<feature type="region of interest" description="Disordered" evidence="1">
    <location>
        <begin position="1"/>
        <end position="20"/>
    </location>
</feature>
<dbReference type="EMBL" id="LS974619">
    <property type="protein sequence ID" value="CAG7879126.1"/>
    <property type="molecule type" value="Genomic_DNA"/>
</dbReference>
<evidence type="ECO:0000313" key="2">
    <source>
        <dbReference type="EMBL" id="CAG7879126.1"/>
    </source>
</evidence>
<proteinExistence type="predicted"/>
<evidence type="ECO:0000313" key="3">
    <source>
        <dbReference type="Proteomes" id="UP000694005"/>
    </source>
</evidence>
<organism evidence="2 3">
    <name type="scientific">Brassica campestris</name>
    <name type="common">Field mustard</name>
    <dbReference type="NCBI Taxonomy" id="3711"/>
    <lineage>
        <taxon>Eukaryota</taxon>
        <taxon>Viridiplantae</taxon>
        <taxon>Streptophyta</taxon>
        <taxon>Embryophyta</taxon>
        <taxon>Tracheophyta</taxon>
        <taxon>Spermatophyta</taxon>
        <taxon>Magnoliopsida</taxon>
        <taxon>eudicotyledons</taxon>
        <taxon>Gunneridae</taxon>
        <taxon>Pentapetalae</taxon>
        <taxon>rosids</taxon>
        <taxon>malvids</taxon>
        <taxon>Brassicales</taxon>
        <taxon>Brassicaceae</taxon>
        <taxon>Brassiceae</taxon>
        <taxon>Brassica</taxon>
    </lineage>
</organism>
<dbReference type="Gramene" id="A03p04690.2_BraZ1">
    <property type="protein sequence ID" value="A03p04690.2_BraZ1.CDS"/>
    <property type="gene ID" value="A03g04690.2_BraZ1"/>
</dbReference>
<sequence length="82" mass="9526">MAHVQNSTRDSREFKLGFHRPMISRVKPSKDDSTPTPKQQLKHFNGRRRVRFGITVKSVDSSCFSNLNRSVLRSKGSFDYRL</sequence>
<dbReference type="AlphaFoldDB" id="A0A8D9DNW9"/>